<reference evidence="2 3" key="1">
    <citation type="journal article" date="2014" name="Nature">
        <title>The genome of the recently domesticated crop plant sugar beet (Beta vulgaris).</title>
        <authorList>
            <person name="Dohm J.C."/>
            <person name="Minoche A.E."/>
            <person name="Holtgrawe D."/>
            <person name="Capella-Gutierrez S."/>
            <person name="Zakrzewski F."/>
            <person name="Tafer H."/>
            <person name="Rupp O."/>
            <person name="Sorensen T.R."/>
            <person name="Stracke R."/>
            <person name="Reinhardt R."/>
            <person name="Goesmann A."/>
            <person name="Kraft T."/>
            <person name="Schulz B."/>
            <person name="Stadler P.F."/>
            <person name="Schmidt T."/>
            <person name="Gabaldon T."/>
            <person name="Lehrach H."/>
            <person name="Weisshaar B."/>
            <person name="Himmelbauer H."/>
        </authorList>
    </citation>
    <scope>NUCLEOTIDE SEQUENCE [LARGE SCALE GENOMIC DNA]</scope>
    <source>
        <tissue evidence="2">Taproot</tissue>
    </source>
</reference>
<evidence type="ECO:0000313" key="3">
    <source>
        <dbReference type="Proteomes" id="UP000035740"/>
    </source>
</evidence>
<dbReference type="eggNOG" id="ENOG502QPM4">
    <property type="taxonomic scope" value="Eukaryota"/>
</dbReference>
<dbReference type="Proteomes" id="UP000035740">
    <property type="component" value="Unassembled WGS sequence"/>
</dbReference>
<dbReference type="EMBL" id="KQ102793">
    <property type="protein sequence ID" value="KMS93432.1"/>
    <property type="molecule type" value="Genomic_DNA"/>
</dbReference>
<keyword evidence="1" id="KW-0175">Coiled coil</keyword>
<evidence type="ECO:0000313" key="2">
    <source>
        <dbReference type="EMBL" id="KMS93432.1"/>
    </source>
</evidence>
<sequence>MKEKIKILQNEVEILRAESAAKEKSLADEARVLQTAQTTRDAMRLDQSKLRMKYKAKNIESERQQIEVKKLNQAIAAAEKEMNRMRTSFAKAVEGKLRLDLEEGSADALI</sequence>
<protein>
    <submittedName>
        <fullName evidence="2">Uncharacterized protein</fullName>
    </submittedName>
</protein>
<dbReference type="OrthoDB" id="10262929at2759"/>
<accession>A0A0J8B0K1</accession>
<proteinExistence type="predicted"/>
<dbReference type="AlphaFoldDB" id="A0A0J8B0K1"/>
<dbReference type="Gramene" id="KMS93432">
    <property type="protein sequence ID" value="KMS93432"/>
    <property type="gene ID" value="BVRB_031540"/>
</dbReference>
<evidence type="ECO:0000256" key="1">
    <source>
        <dbReference type="SAM" id="Coils"/>
    </source>
</evidence>
<gene>
    <name evidence="2" type="ORF">BVRB_031540</name>
</gene>
<feature type="coiled-coil region" evidence="1">
    <location>
        <begin position="54"/>
        <end position="88"/>
    </location>
</feature>
<name>A0A0J8B0K1_BETVV</name>
<feature type="non-terminal residue" evidence="2">
    <location>
        <position position="110"/>
    </location>
</feature>
<keyword evidence="3" id="KW-1185">Reference proteome</keyword>
<organism evidence="2 3">
    <name type="scientific">Beta vulgaris subsp. vulgaris</name>
    <name type="common">Beet</name>
    <dbReference type="NCBI Taxonomy" id="3555"/>
    <lineage>
        <taxon>Eukaryota</taxon>
        <taxon>Viridiplantae</taxon>
        <taxon>Streptophyta</taxon>
        <taxon>Embryophyta</taxon>
        <taxon>Tracheophyta</taxon>
        <taxon>Spermatophyta</taxon>
        <taxon>Magnoliopsida</taxon>
        <taxon>eudicotyledons</taxon>
        <taxon>Gunneridae</taxon>
        <taxon>Pentapetalae</taxon>
        <taxon>Caryophyllales</taxon>
        <taxon>Chenopodiaceae</taxon>
        <taxon>Betoideae</taxon>
        <taxon>Beta</taxon>
    </lineage>
</organism>